<dbReference type="GO" id="GO:0004029">
    <property type="term" value="F:aldehyde dehydrogenase (NAD+) activity"/>
    <property type="evidence" value="ECO:0007669"/>
    <property type="project" value="UniProtKB-EC"/>
</dbReference>
<dbReference type="OrthoDB" id="3632928at2759"/>
<organism evidence="8 9">
    <name type="scientific">Viridothelium virens</name>
    <name type="common">Speckled blister lichen</name>
    <name type="synonym">Trypethelium virens</name>
    <dbReference type="NCBI Taxonomy" id="1048519"/>
    <lineage>
        <taxon>Eukaryota</taxon>
        <taxon>Fungi</taxon>
        <taxon>Dikarya</taxon>
        <taxon>Ascomycota</taxon>
        <taxon>Pezizomycotina</taxon>
        <taxon>Dothideomycetes</taxon>
        <taxon>Dothideomycetes incertae sedis</taxon>
        <taxon>Trypetheliales</taxon>
        <taxon>Trypetheliaceae</taxon>
        <taxon>Viridothelium</taxon>
    </lineage>
</organism>
<comment type="catalytic activity">
    <reaction evidence="4">
        <text>an aldehyde + NAD(+) + H2O = a carboxylate + NADH + 2 H(+)</text>
        <dbReference type="Rhea" id="RHEA:16185"/>
        <dbReference type="ChEBI" id="CHEBI:15377"/>
        <dbReference type="ChEBI" id="CHEBI:15378"/>
        <dbReference type="ChEBI" id="CHEBI:17478"/>
        <dbReference type="ChEBI" id="CHEBI:29067"/>
        <dbReference type="ChEBI" id="CHEBI:57540"/>
        <dbReference type="ChEBI" id="CHEBI:57945"/>
        <dbReference type="EC" id="1.2.1.3"/>
    </reaction>
</comment>
<proteinExistence type="inferred from homology"/>
<dbReference type="FunFam" id="3.40.605.10:FF:000007">
    <property type="entry name" value="NAD/NADP-dependent betaine aldehyde dehydrogenase"/>
    <property type="match status" value="1"/>
</dbReference>
<evidence type="ECO:0000256" key="1">
    <source>
        <dbReference type="ARBA" id="ARBA00009986"/>
    </source>
</evidence>
<feature type="active site" evidence="5">
    <location>
        <position position="257"/>
    </location>
</feature>
<evidence type="ECO:0000313" key="9">
    <source>
        <dbReference type="Proteomes" id="UP000800092"/>
    </source>
</evidence>
<keyword evidence="2 6" id="KW-0560">Oxidoreductase</keyword>
<evidence type="ECO:0000256" key="3">
    <source>
        <dbReference type="ARBA" id="ARBA00024226"/>
    </source>
</evidence>
<feature type="domain" description="Aldehyde dehydrogenase" evidence="7">
    <location>
        <begin position="26"/>
        <end position="487"/>
    </location>
</feature>
<dbReference type="PROSITE" id="PS00687">
    <property type="entry name" value="ALDEHYDE_DEHYDR_GLU"/>
    <property type="match status" value="1"/>
</dbReference>
<name>A0A6A6H7Z0_VIRVR</name>
<sequence length="493" mass="53020">MATGLPSIESSLPKNKSLFYDGKWQTPSAGQWKETLNPGNGKAIDKILQASEDDVDAAVTAAHKAFLSWKTTAPAQRAAHLRNAANVLRQHAKELALLDALNTGNPVAEMLSDANVAAANLDYFAGLIPMLKGETIPVSDETFHYTLREPLGVVARIVAFNHPVMFAGAKLAAPLAAGNTVIIKPPDQAPLSCLRLAEILADVFPPGVVNVLPGGVECGKALSTHPLVKKVTLIGSVPTGKAIQKAAADSLKPTLLELGGKNALIAFPDANMEKLVESVAKGMNFTWAGQSCGSTSRVFLHEQLHDEVLQKVTRFVQEHFKPGVPTEMSTTMGPVINKQAHDRVLGYIESAKQEGAKLVVGGKPPTENADIQGGFFIEPTIFADVKPTMRIAKEEIFGPVMSVFKWRDEEELLTMVNATQYGLTASIYSENLATAHSTAKKVEAGYIWVNQVGRHFLNVPFGGVKESGLGREESFDELLLFTQTKSVNVNLAR</sequence>
<dbReference type="Gene3D" id="3.40.605.10">
    <property type="entry name" value="Aldehyde Dehydrogenase, Chain A, domain 1"/>
    <property type="match status" value="1"/>
</dbReference>
<gene>
    <name evidence="8" type="ORF">EV356DRAFT_502994</name>
</gene>
<evidence type="ECO:0000256" key="4">
    <source>
        <dbReference type="ARBA" id="ARBA00049194"/>
    </source>
</evidence>
<keyword evidence="9" id="KW-1185">Reference proteome</keyword>
<dbReference type="AlphaFoldDB" id="A0A6A6H7Z0"/>
<evidence type="ECO:0000313" key="8">
    <source>
        <dbReference type="EMBL" id="KAF2233790.1"/>
    </source>
</evidence>
<comment type="similarity">
    <text evidence="1 6">Belongs to the aldehyde dehydrogenase family.</text>
</comment>
<dbReference type="Pfam" id="PF00171">
    <property type="entry name" value="Aldedh"/>
    <property type="match status" value="1"/>
</dbReference>
<dbReference type="SUPFAM" id="SSF53720">
    <property type="entry name" value="ALDH-like"/>
    <property type="match status" value="1"/>
</dbReference>
<evidence type="ECO:0000256" key="6">
    <source>
        <dbReference type="RuleBase" id="RU003345"/>
    </source>
</evidence>
<dbReference type="EC" id="1.2.1.3" evidence="3"/>
<dbReference type="EMBL" id="ML991803">
    <property type="protein sequence ID" value="KAF2233790.1"/>
    <property type="molecule type" value="Genomic_DNA"/>
</dbReference>
<dbReference type="InterPro" id="IPR015590">
    <property type="entry name" value="Aldehyde_DH_dom"/>
</dbReference>
<dbReference type="InterPro" id="IPR016163">
    <property type="entry name" value="Ald_DH_C"/>
</dbReference>
<evidence type="ECO:0000256" key="2">
    <source>
        <dbReference type="ARBA" id="ARBA00023002"/>
    </source>
</evidence>
<dbReference type="InterPro" id="IPR016162">
    <property type="entry name" value="Ald_DH_N"/>
</dbReference>
<dbReference type="InterPro" id="IPR016161">
    <property type="entry name" value="Ald_DH/histidinol_DH"/>
</dbReference>
<dbReference type="Proteomes" id="UP000800092">
    <property type="component" value="Unassembled WGS sequence"/>
</dbReference>
<evidence type="ECO:0000259" key="7">
    <source>
        <dbReference type="Pfam" id="PF00171"/>
    </source>
</evidence>
<dbReference type="Gene3D" id="3.40.309.10">
    <property type="entry name" value="Aldehyde Dehydrogenase, Chain A, domain 2"/>
    <property type="match status" value="1"/>
</dbReference>
<accession>A0A6A6H7Z0</accession>
<dbReference type="InterPro" id="IPR029510">
    <property type="entry name" value="Ald_DH_CS_GLU"/>
</dbReference>
<protein>
    <recommendedName>
        <fullName evidence="3">aldehyde dehydrogenase (NAD(+))</fullName>
        <ecNumber evidence="3">1.2.1.3</ecNumber>
    </recommendedName>
</protein>
<dbReference type="FunFam" id="3.40.309.10:FF:000012">
    <property type="entry name" value="Betaine aldehyde dehydrogenase"/>
    <property type="match status" value="1"/>
</dbReference>
<dbReference type="PANTHER" id="PTHR11699">
    <property type="entry name" value="ALDEHYDE DEHYDROGENASE-RELATED"/>
    <property type="match status" value="1"/>
</dbReference>
<evidence type="ECO:0000256" key="5">
    <source>
        <dbReference type="PROSITE-ProRule" id="PRU10007"/>
    </source>
</evidence>
<reference evidence="8" key="1">
    <citation type="journal article" date="2020" name="Stud. Mycol.">
        <title>101 Dothideomycetes genomes: a test case for predicting lifestyles and emergence of pathogens.</title>
        <authorList>
            <person name="Haridas S."/>
            <person name="Albert R."/>
            <person name="Binder M."/>
            <person name="Bloem J."/>
            <person name="Labutti K."/>
            <person name="Salamov A."/>
            <person name="Andreopoulos B."/>
            <person name="Baker S."/>
            <person name="Barry K."/>
            <person name="Bills G."/>
            <person name="Bluhm B."/>
            <person name="Cannon C."/>
            <person name="Castanera R."/>
            <person name="Culley D."/>
            <person name="Daum C."/>
            <person name="Ezra D."/>
            <person name="Gonzalez J."/>
            <person name="Henrissat B."/>
            <person name="Kuo A."/>
            <person name="Liang C."/>
            <person name="Lipzen A."/>
            <person name="Lutzoni F."/>
            <person name="Magnuson J."/>
            <person name="Mondo S."/>
            <person name="Nolan M."/>
            <person name="Ohm R."/>
            <person name="Pangilinan J."/>
            <person name="Park H.-J."/>
            <person name="Ramirez L."/>
            <person name="Alfaro M."/>
            <person name="Sun H."/>
            <person name="Tritt A."/>
            <person name="Yoshinaga Y."/>
            <person name="Zwiers L.-H."/>
            <person name="Turgeon B."/>
            <person name="Goodwin S."/>
            <person name="Spatafora J."/>
            <person name="Crous P."/>
            <person name="Grigoriev I."/>
        </authorList>
    </citation>
    <scope>NUCLEOTIDE SEQUENCE</scope>
    <source>
        <strain evidence="8">Tuck. ex Michener</strain>
    </source>
</reference>